<evidence type="ECO:0000313" key="1">
    <source>
        <dbReference type="EMBL" id="KAK1573614.1"/>
    </source>
</evidence>
<name>A0AAD8V0U1_9PEZI</name>
<dbReference type="GeneID" id="85437275"/>
<protein>
    <submittedName>
        <fullName evidence="1">Uncharacterized protein</fullName>
    </submittedName>
</protein>
<gene>
    <name evidence="1" type="ORF">LY79DRAFT_401866</name>
</gene>
<dbReference type="EMBL" id="JAHLJV010000089">
    <property type="protein sequence ID" value="KAK1573614.1"/>
    <property type="molecule type" value="Genomic_DNA"/>
</dbReference>
<keyword evidence="2" id="KW-1185">Reference proteome</keyword>
<sequence length="156" mass="17564">MLQIRIAQHNSYRQFVSLPGLRDHVPSAHILVGPYEEAHSLLFPAPRPHRYTPQALLLPSWPLVLRLFVFANSLWVNAVDHALSSTCRSLKARNTKKKKEEEEKEGKEACLSLAAWSDVGGRCLASNLLAARSSARNHLQVLGHSCVRDWHEETLV</sequence>
<dbReference type="RefSeq" id="XP_060409211.1">
    <property type="nucleotide sequence ID" value="XM_060553035.1"/>
</dbReference>
<reference evidence="1" key="1">
    <citation type="submission" date="2021-06" db="EMBL/GenBank/DDBJ databases">
        <title>Comparative genomics, transcriptomics and evolutionary studies reveal genomic signatures of adaptation to plant cell wall in hemibiotrophic fungi.</title>
        <authorList>
            <consortium name="DOE Joint Genome Institute"/>
            <person name="Baroncelli R."/>
            <person name="Diaz J.F."/>
            <person name="Benocci T."/>
            <person name="Peng M."/>
            <person name="Battaglia E."/>
            <person name="Haridas S."/>
            <person name="Andreopoulos W."/>
            <person name="Labutti K."/>
            <person name="Pangilinan J."/>
            <person name="Floch G.L."/>
            <person name="Makela M.R."/>
            <person name="Henrissat B."/>
            <person name="Grigoriev I.V."/>
            <person name="Crouch J.A."/>
            <person name="De Vries R.P."/>
            <person name="Sukno S.A."/>
            <person name="Thon M.R."/>
        </authorList>
    </citation>
    <scope>NUCLEOTIDE SEQUENCE</scope>
    <source>
        <strain evidence="1">CBS 125086</strain>
    </source>
</reference>
<evidence type="ECO:0000313" key="2">
    <source>
        <dbReference type="Proteomes" id="UP001230504"/>
    </source>
</evidence>
<dbReference type="Proteomes" id="UP001230504">
    <property type="component" value="Unassembled WGS sequence"/>
</dbReference>
<proteinExistence type="predicted"/>
<organism evidence="1 2">
    <name type="scientific">Colletotrichum navitas</name>
    <dbReference type="NCBI Taxonomy" id="681940"/>
    <lineage>
        <taxon>Eukaryota</taxon>
        <taxon>Fungi</taxon>
        <taxon>Dikarya</taxon>
        <taxon>Ascomycota</taxon>
        <taxon>Pezizomycotina</taxon>
        <taxon>Sordariomycetes</taxon>
        <taxon>Hypocreomycetidae</taxon>
        <taxon>Glomerellales</taxon>
        <taxon>Glomerellaceae</taxon>
        <taxon>Colletotrichum</taxon>
        <taxon>Colletotrichum graminicola species complex</taxon>
    </lineage>
</organism>
<accession>A0AAD8V0U1</accession>
<comment type="caution">
    <text evidence="1">The sequence shown here is derived from an EMBL/GenBank/DDBJ whole genome shotgun (WGS) entry which is preliminary data.</text>
</comment>
<dbReference type="AlphaFoldDB" id="A0AAD8V0U1"/>